<protein>
    <submittedName>
        <fullName evidence="3">Amino acid ABC transporter substrate-binding protein, PAAT family</fullName>
    </submittedName>
</protein>
<dbReference type="Pfam" id="PF00497">
    <property type="entry name" value="SBP_bac_3"/>
    <property type="match status" value="1"/>
</dbReference>
<dbReference type="PANTHER" id="PTHR35936">
    <property type="entry name" value="MEMBRANE-BOUND LYTIC MUREIN TRANSGLYCOSYLASE F"/>
    <property type="match status" value="1"/>
</dbReference>
<dbReference type="PANTHER" id="PTHR35936:SF17">
    <property type="entry name" value="ARGININE-BINDING EXTRACELLULAR PROTEIN ARTP"/>
    <property type="match status" value="1"/>
</dbReference>
<dbReference type="Proteomes" id="UP000190675">
    <property type="component" value="Chromosome I"/>
</dbReference>
<keyword evidence="1" id="KW-0732">Signal</keyword>
<sequence>MPQGNEAPEQAFRVSDHVKDGDIKLRLAFACLTLISAGLYLTLPASAQTPACEPAKIAEKYPALAGKTLQMGADGQTPPYASLDPATQTLTGSDIELAKAVFDCIGVKYEIKPAAWSGLFPAVIAGQIDLMFYLYYNAKRVQQGDFIVYMKAGTGAITQKGNPSGIKSSDDLCGKTVATGLGTVEEAQMKKLGEECVAAGKPTVEVMTYPDHAAGFRLVANKRADIMLTDLALVDRTVADNPTVYERAYGVISGFQIGIAIKKGNDVLSSALLDGLKAVQASGGQKAIFAKYGVDPALELAAELKTK</sequence>
<evidence type="ECO:0000259" key="2">
    <source>
        <dbReference type="SMART" id="SM00062"/>
    </source>
</evidence>
<accession>A0A1M5JYI0</accession>
<dbReference type="Gene3D" id="3.40.190.10">
    <property type="entry name" value="Periplasmic binding protein-like II"/>
    <property type="match status" value="2"/>
</dbReference>
<dbReference type="InterPro" id="IPR001638">
    <property type="entry name" value="Solute-binding_3/MltF_N"/>
</dbReference>
<evidence type="ECO:0000313" key="4">
    <source>
        <dbReference type="Proteomes" id="UP000190675"/>
    </source>
</evidence>
<proteinExistence type="predicted"/>
<dbReference type="SUPFAM" id="SSF53850">
    <property type="entry name" value="Periplasmic binding protein-like II"/>
    <property type="match status" value="1"/>
</dbReference>
<dbReference type="AlphaFoldDB" id="A0A1M5JYI0"/>
<dbReference type="SMART" id="SM00062">
    <property type="entry name" value="PBPb"/>
    <property type="match status" value="1"/>
</dbReference>
<evidence type="ECO:0000256" key="1">
    <source>
        <dbReference type="ARBA" id="ARBA00022729"/>
    </source>
</evidence>
<name>A0A1M5JYI0_9BRAD</name>
<dbReference type="EMBL" id="LT670818">
    <property type="protein sequence ID" value="SHG45093.1"/>
    <property type="molecule type" value="Genomic_DNA"/>
</dbReference>
<organism evidence="3 4">
    <name type="scientific">Bradyrhizobium erythrophlei</name>
    <dbReference type="NCBI Taxonomy" id="1437360"/>
    <lineage>
        <taxon>Bacteria</taxon>
        <taxon>Pseudomonadati</taxon>
        <taxon>Pseudomonadota</taxon>
        <taxon>Alphaproteobacteria</taxon>
        <taxon>Hyphomicrobiales</taxon>
        <taxon>Nitrobacteraceae</taxon>
        <taxon>Bradyrhizobium</taxon>
    </lineage>
</organism>
<evidence type="ECO:0000313" key="3">
    <source>
        <dbReference type="EMBL" id="SHG45093.1"/>
    </source>
</evidence>
<reference evidence="3 4" key="1">
    <citation type="submission" date="2016-11" db="EMBL/GenBank/DDBJ databases">
        <authorList>
            <person name="Jaros S."/>
            <person name="Januszkiewicz K."/>
            <person name="Wedrychowicz H."/>
        </authorList>
    </citation>
    <scope>NUCLEOTIDE SEQUENCE [LARGE SCALE GENOMIC DNA]</scope>
    <source>
        <strain evidence="3 4">GAS242</strain>
    </source>
</reference>
<gene>
    <name evidence="3" type="ORF">SAMN05444169_2532</name>
</gene>
<dbReference type="OrthoDB" id="9768183at2"/>
<dbReference type="CDD" id="cd01004">
    <property type="entry name" value="PBP2_MidA_like"/>
    <property type="match status" value="1"/>
</dbReference>
<feature type="domain" description="Solute-binding protein family 3/N-terminal" evidence="2">
    <location>
        <begin position="68"/>
        <end position="296"/>
    </location>
</feature>